<keyword evidence="2" id="KW-1185">Reference proteome</keyword>
<accession>A0A7I7URA2</accession>
<evidence type="ECO:0000313" key="1">
    <source>
        <dbReference type="EMBL" id="BBY83301.1"/>
    </source>
</evidence>
<organism evidence="1 2">
    <name type="scientific">Mycolicibacterium pulveris</name>
    <name type="common">Mycobacterium pulveris</name>
    <dbReference type="NCBI Taxonomy" id="36813"/>
    <lineage>
        <taxon>Bacteria</taxon>
        <taxon>Bacillati</taxon>
        <taxon>Actinomycetota</taxon>
        <taxon>Actinomycetes</taxon>
        <taxon>Mycobacteriales</taxon>
        <taxon>Mycobacteriaceae</taxon>
        <taxon>Mycolicibacterium</taxon>
    </lineage>
</organism>
<dbReference type="FunFam" id="3.40.50.1000:FF:000162">
    <property type="entry name" value="HAD-like protein"/>
    <property type="match status" value="1"/>
</dbReference>
<dbReference type="SFLD" id="SFLDG01129">
    <property type="entry name" value="C1.5:_HAD__Beta-PGM__Phosphata"/>
    <property type="match status" value="1"/>
</dbReference>
<dbReference type="Gene3D" id="1.10.150.240">
    <property type="entry name" value="Putative phosphatase, domain 2"/>
    <property type="match status" value="1"/>
</dbReference>
<dbReference type="InterPro" id="IPR036412">
    <property type="entry name" value="HAD-like_sf"/>
</dbReference>
<gene>
    <name evidence="1" type="ORF">MPUL_44590</name>
</gene>
<evidence type="ECO:0000313" key="2">
    <source>
        <dbReference type="Proteomes" id="UP000467252"/>
    </source>
</evidence>
<dbReference type="PRINTS" id="PR00413">
    <property type="entry name" value="HADHALOGNASE"/>
</dbReference>
<dbReference type="NCBIfam" id="TIGR01549">
    <property type="entry name" value="HAD-SF-IA-v1"/>
    <property type="match status" value="1"/>
</dbReference>
<dbReference type="SFLD" id="SFLDG01135">
    <property type="entry name" value="C1.5.6:_HAD__Beta-PGM__Phospha"/>
    <property type="match status" value="1"/>
</dbReference>
<dbReference type="NCBIfam" id="TIGR01509">
    <property type="entry name" value="HAD-SF-IA-v3"/>
    <property type="match status" value="1"/>
</dbReference>
<sequence length="241" mass="25395">MDFTLRAGHDTIANMQAVLFDMDGTLVDSEKLWDISLAALYTELGGELTAEVRASLVGSSAEDTIRAVYADLALDPDPAAMAESDRWLHAYTADLFEDGLPWCDGARELLEALAAEEIPVALVTNTQRMLTERALHSIGRHYFSATVCGDEVRRGKPAPDAYQRAATLLGLAPPECLAVEDSVTGAAAAESAGCPVLVVPNDVAVPGGSGRRHAGSLAGLDAASLRNVYAQLTAELGERSA</sequence>
<proteinExistence type="predicted"/>
<dbReference type="InterPro" id="IPR006439">
    <property type="entry name" value="HAD-SF_hydro_IA"/>
</dbReference>
<dbReference type="PANTHER" id="PTHR18901">
    <property type="entry name" value="2-DEOXYGLUCOSE-6-PHOSPHATE PHOSPHATASE 2"/>
    <property type="match status" value="1"/>
</dbReference>
<protein>
    <submittedName>
        <fullName evidence="1">Phosphoglycolate phosphatase</fullName>
    </submittedName>
</protein>
<dbReference type="SUPFAM" id="SSF56784">
    <property type="entry name" value="HAD-like"/>
    <property type="match status" value="1"/>
</dbReference>
<dbReference type="EMBL" id="AP022599">
    <property type="protein sequence ID" value="BBY83301.1"/>
    <property type="molecule type" value="Genomic_DNA"/>
</dbReference>
<dbReference type="InterPro" id="IPR023198">
    <property type="entry name" value="PGP-like_dom2"/>
</dbReference>
<dbReference type="CDD" id="cd07505">
    <property type="entry name" value="HAD_BPGM-like"/>
    <property type="match status" value="1"/>
</dbReference>
<dbReference type="PANTHER" id="PTHR18901:SF38">
    <property type="entry name" value="PSEUDOURIDINE-5'-PHOSPHATASE"/>
    <property type="match status" value="1"/>
</dbReference>
<dbReference type="Gene3D" id="3.40.50.1000">
    <property type="entry name" value="HAD superfamily/HAD-like"/>
    <property type="match status" value="1"/>
</dbReference>
<reference evidence="1 2" key="1">
    <citation type="journal article" date="2019" name="Emerg. Microbes Infect.">
        <title>Comprehensive subspecies identification of 175 nontuberculous mycobacteria species based on 7547 genomic profiles.</title>
        <authorList>
            <person name="Matsumoto Y."/>
            <person name="Kinjo T."/>
            <person name="Motooka D."/>
            <person name="Nabeya D."/>
            <person name="Jung N."/>
            <person name="Uechi K."/>
            <person name="Horii T."/>
            <person name="Iida T."/>
            <person name="Fujita J."/>
            <person name="Nakamura S."/>
        </authorList>
    </citation>
    <scope>NUCLEOTIDE SEQUENCE [LARGE SCALE GENOMIC DNA]</scope>
    <source>
        <strain evidence="1 2">JCM 6370</strain>
    </source>
</reference>
<name>A0A7I7URA2_MYCPV</name>
<dbReference type="Pfam" id="PF00702">
    <property type="entry name" value="Hydrolase"/>
    <property type="match status" value="1"/>
</dbReference>
<dbReference type="InterPro" id="IPR023214">
    <property type="entry name" value="HAD_sf"/>
</dbReference>
<dbReference type="Proteomes" id="UP000467252">
    <property type="component" value="Chromosome"/>
</dbReference>
<dbReference type="SFLD" id="SFLDS00003">
    <property type="entry name" value="Haloacid_Dehalogenase"/>
    <property type="match status" value="1"/>
</dbReference>
<dbReference type="AlphaFoldDB" id="A0A7I7URA2"/>